<evidence type="ECO:0000313" key="1">
    <source>
        <dbReference type="EMBL" id="NPU64467.1"/>
    </source>
</evidence>
<gene>
    <name evidence="1" type="ORF">HL667_05600</name>
</gene>
<dbReference type="RefSeq" id="WP_172109513.1">
    <property type="nucleotide sequence ID" value="NZ_JABFDN010000001.1"/>
</dbReference>
<dbReference type="EMBL" id="JABFDN010000001">
    <property type="protein sequence ID" value="NPU64467.1"/>
    <property type="molecule type" value="Genomic_DNA"/>
</dbReference>
<reference evidence="1" key="1">
    <citation type="submission" date="2020-05" db="EMBL/GenBank/DDBJ databases">
        <title>Nod-independent and nitrogen-fixing Bradyrhizobium aeschynomene sp. nov. isolated from nodules of Aeschynomene indica.</title>
        <authorList>
            <person name="Zhang Z."/>
        </authorList>
    </citation>
    <scope>NUCLEOTIDE SEQUENCE</scope>
    <source>
        <strain evidence="1">83012</strain>
    </source>
</reference>
<dbReference type="Proteomes" id="UP000886476">
    <property type="component" value="Unassembled WGS sequence"/>
</dbReference>
<sequence>MAYTMIAERESQKIRKQRESALIVIANAQVMEAEGWQVVITDEDGNTLPLADFEATLTQKFSSWYKAKSRPVVPTTIPGPNLFGDSAADPAEPEAVVAAELAAEQVETAAAAEVDEAEVQEIAEDDFETAETANAAPAEKVERDDIVIEAEAMAD</sequence>
<comment type="caution">
    <text evidence="1">The sequence shown here is derived from an EMBL/GenBank/DDBJ whole genome shotgun (WGS) entry which is preliminary data.</text>
</comment>
<accession>A0ABX2CB18</accession>
<name>A0ABX2CB18_9BRAD</name>
<evidence type="ECO:0000313" key="2">
    <source>
        <dbReference type="Proteomes" id="UP000886476"/>
    </source>
</evidence>
<keyword evidence="2" id="KW-1185">Reference proteome</keyword>
<organism evidence="1 2">
    <name type="scientific">Bradyrhizobium aeschynomenes</name>
    <dbReference type="NCBI Taxonomy" id="2734909"/>
    <lineage>
        <taxon>Bacteria</taxon>
        <taxon>Pseudomonadati</taxon>
        <taxon>Pseudomonadota</taxon>
        <taxon>Alphaproteobacteria</taxon>
        <taxon>Hyphomicrobiales</taxon>
        <taxon>Nitrobacteraceae</taxon>
        <taxon>Bradyrhizobium</taxon>
    </lineage>
</organism>
<proteinExistence type="predicted"/>
<protein>
    <submittedName>
        <fullName evidence="1">Uncharacterized protein</fullName>
    </submittedName>
</protein>